<gene>
    <name evidence="8" type="ORF">P8935_23850</name>
</gene>
<feature type="domain" description="Glycosyl hydrolase 109 C-terminal" evidence="7">
    <location>
        <begin position="196"/>
        <end position="355"/>
    </location>
</feature>
<evidence type="ECO:0000256" key="3">
    <source>
        <dbReference type="ARBA" id="ARBA00022801"/>
    </source>
</evidence>
<evidence type="ECO:0000259" key="6">
    <source>
        <dbReference type="Pfam" id="PF01408"/>
    </source>
</evidence>
<dbReference type="Gene3D" id="3.40.50.720">
    <property type="entry name" value="NAD(P)-binding Rossmann-like Domain"/>
    <property type="match status" value="1"/>
</dbReference>
<dbReference type="AlphaFoldDB" id="A0AAU7DIL7"/>
<sequence>MTIENHDGGNGWTRRRFMQAGVAGAVVAQAAQHGLTQESPLPVVRETMINVPFQKREPRIGLIGTGGRGTSLLGNLLAANAQIVAICDVVKEKAEHAASLVVAAGQKQPQLYTDGPHHYESLVARNDVDFVIAATPWNWHAPMALAAMANGKDVAVEVPAVTSLEDCWRIVRASEETRKHCIMLENCCYGYNETLILRMVHGGEFGDLLYGEGAYLHDLRDELFSHAGEGLWRRTEHTRADGNLYPTHGLGPVANYMGIQRGDRFDYLVSMSSPQRGLDQYRKNKLKSDDPRQKERYLTGDLNTSLIKTANGLNITVKHAVSTPHPYSRINLIAGTKGIFEDYPPRIYFEGMNKDESYGTIDAWKQYEHPLWRREGEIAQKVGGHGGMDFIMIYRLLQCLREGLPPDMDVYDAAAWSSVGPLSVESVSRGSAPVDVPDFTRGKWQTRQISKIATQA</sequence>
<dbReference type="EMBL" id="CP121196">
    <property type="protein sequence ID" value="XBH17588.1"/>
    <property type="molecule type" value="Genomic_DNA"/>
</dbReference>
<dbReference type="PANTHER" id="PTHR43818">
    <property type="entry name" value="BCDNA.GH03377"/>
    <property type="match status" value="1"/>
</dbReference>
<name>A0AAU7DIL7_9BACT</name>
<dbReference type="Pfam" id="PF01408">
    <property type="entry name" value="GFO_IDH_MocA"/>
    <property type="match status" value="1"/>
</dbReference>
<evidence type="ECO:0000256" key="5">
    <source>
        <dbReference type="ARBA" id="ARBA00023295"/>
    </source>
</evidence>
<dbReference type="InterPro" id="IPR049303">
    <property type="entry name" value="Glyco_hydro_109_C"/>
</dbReference>
<keyword evidence="5" id="KW-0326">Glycosidase</keyword>
<proteinExistence type="inferred from homology"/>
<evidence type="ECO:0000256" key="1">
    <source>
        <dbReference type="ARBA" id="ARBA00001911"/>
    </source>
</evidence>
<keyword evidence="4" id="KW-0520">NAD</keyword>
<accession>A0AAU7DIL7</accession>
<dbReference type="GO" id="GO:0000166">
    <property type="term" value="F:nucleotide binding"/>
    <property type="evidence" value="ECO:0007669"/>
    <property type="project" value="InterPro"/>
</dbReference>
<evidence type="ECO:0000259" key="7">
    <source>
        <dbReference type="Pfam" id="PF21252"/>
    </source>
</evidence>
<organism evidence="8">
    <name type="scientific">Telmatobacter sp. DSM 110680</name>
    <dbReference type="NCBI Taxonomy" id="3036704"/>
    <lineage>
        <taxon>Bacteria</taxon>
        <taxon>Pseudomonadati</taxon>
        <taxon>Acidobacteriota</taxon>
        <taxon>Terriglobia</taxon>
        <taxon>Terriglobales</taxon>
        <taxon>Acidobacteriaceae</taxon>
        <taxon>Telmatobacter</taxon>
    </lineage>
</organism>
<dbReference type="Pfam" id="PF21252">
    <property type="entry name" value="Glyco_hydro_109_C"/>
    <property type="match status" value="1"/>
</dbReference>
<evidence type="ECO:0000256" key="2">
    <source>
        <dbReference type="ARBA" id="ARBA00009329"/>
    </source>
</evidence>
<evidence type="ECO:0000256" key="4">
    <source>
        <dbReference type="ARBA" id="ARBA00023027"/>
    </source>
</evidence>
<dbReference type="InterPro" id="IPR050463">
    <property type="entry name" value="Gfo/Idh/MocA_oxidrdct_glycsds"/>
</dbReference>
<dbReference type="GO" id="GO:0016798">
    <property type="term" value="F:hydrolase activity, acting on glycosyl bonds"/>
    <property type="evidence" value="ECO:0007669"/>
    <property type="project" value="UniProtKB-KW"/>
</dbReference>
<dbReference type="Gene3D" id="3.30.360.10">
    <property type="entry name" value="Dihydrodipicolinate Reductase, domain 2"/>
    <property type="match status" value="1"/>
</dbReference>
<protein>
    <submittedName>
        <fullName evidence="8">Gfo/Idh/MocA family oxidoreductase</fullName>
    </submittedName>
</protein>
<dbReference type="PANTHER" id="PTHR43818:SF1">
    <property type="entry name" value="GLYCOSYL HYDROLASE FAMILY 109 PROTEIN"/>
    <property type="match status" value="1"/>
</dbReference>
<comment type="cofactor">
    <cofactor evidence="1">
        <name>NAD(+)</name>
        <dbReference type="ChEBI" id="CHEBI:57540"/>
    </cofactor>
</comment>
<dbReference type="SUPFAM" id="SSF51735">
    <property type="entry name" value="NAD(P)-binding Rossmann-fold domains"/>
    <property type="match status" value="1"/>
</dbReference>
<keyword evidence="3" id="KW-0378">Hydrolase</keyword>
<feature type="domain" description="Gfo/Idh/MocA-like oxidoreductase N-terminal" evidence="6">
    <location>
        <begin position="59"/>
        <end position="181"/>
    </location>
</feature>
<evidence type="ECO:0000313" key="8">
    <source>
        <dbReference type="EMBL" id="XBH17588.1"/>
    </source>
</evidence>
<comment type="similarity">
    <text evidence="2">Belongs to the Gfo/Idh/MocA family. Glycosyl hydrolase 109 subfamily.</text>
</comment>
<dbReference type="RefSeq" id="WP_348262812.1">
    <property type="nucleotide sequence ID" value="NZ_CP121196.1"/>
</dbReference>
<reference evidence="8" key="1">
    <citation type="submission" date="2023-03" db="EMBL/GenBank/DDBJ databases">
        <title>Edaphobacter sp.</title>
        <authorList>
            <person name="Huber K.J."/>
            <person name="Papendorf J."/>
            <person name="Pilke C."/>
            <person name="Bunk B."/>
            <person name="Sproeer C."/>
            <person name="Pester M."/>
        </authorList>
    </citation>
    <scope>NUCLEOTIDE SEQUENCE</scope>
    <source>
        <strain evidence="8">DSM 110680</strain>
    </source>
</reference>
<dbReference type="InterPro" id="IPR000683">
    <property type="entry name" value="Gfo/Idh/MocA-like_OxRdtase_N"/>
</dbReference>
<dbReference type="InterPro" id="IPR036291">
    <property type="entry name" value="NAD(P)-bd_dom_sf"/>
</dbReference>